<evidence type="ECO:0000256" key="1">
    <source>
        <dbReference type="SAM" id="MobiDB-lite"/>
    </source>
</evidence>
<dbReference type="EMBL" id="HBUF01208989">
    <property type="protein sequence ID" value="CAG6664958.1"/>
    <property type="molecule type" value="Transcribed_RNA"/>
</dbReference>
<dbReference type="SUPFAM" id="SSF53098">
    <property type="entry name" value="Ribonuclease H-like"/>
    <property type="match status" value="1"/>
</dbReference>
<feature type="region of interest" description="Disordered" evidence="1">
    <location>
        <begin position="1"/>
        <end position="47"/>
    </location>
</feature>
<name>A0A8D8S851_9HEMI</name>
<organism evidence="2">
    <name type="scientific">Cacopsylla melanoneura</name>
    <dbReference type="NCBI Taxonomy" id="428564"/>
    <lineage>
        <taxon>Eukaryota</taxon>
        <taxon>Metazoa</taxon>
        <taxon>Ecdysozoa</taxon>
        <taxon>Arthropoda</taxon>
        <taxon>Hexapoda</taxon>
        <taxon>Insecta</taxon>
        <taxon>Pterygota</taxon>
        <taxon>Neoptera</taxon>
        <taxon>Paraneoptera</taxon>
        <taxon>Hemiptera</taxon>
        <taxon>Sternorrhyncha</taxon>
        <taxon>Psylloidea</taxon>
        <taxon>Psyllidae</taxon>
        <taxon>Psyllinae</taxon>
        <taxon>Cacopsylla</taxon>
    </lineage>
</organism>
<protein>
    <submittedName>
        <fullName evidence="2">Zinc finger BED domain-containing protein 5</fullName>
    </submittedName>
</protein>
<feature type="compositionally biased region" description="Low complexity" evidence="1">
    <location>
        <begin position="1"/>
        <end position="17"/>
    </location>
</feature>
<sequence>MPSSKSSDSSVPGVDSPLLTLVHSESPQLSHTAHGKLLDSTPDREPKAKKRRYLDEYLSFGFIPIGAVSHPEVRCVVCEQVLSNSSLAPAKLKRHLETKHPDLKGKKADFFKMKKDSSVQSANAVVRYVKDDNEKNTEASFRLAYNIAQAGKPHTIAETLIKPSIIEVVSCVLGIDAAKKIEAVQCSNNIISDRIQKISDHIEDESVRRLRESDFFALQMDESTDVAGLSILLVFARYRHTNTIHEGLLLCKSLELHTTGEEIFELIDKYFKCHNIPWEKCADVCTDGAAAMVGKMKGVTSRIIEVNPNCTRSHCILHRHALATKKLSPDFKSVLDVAVQCVNFIKARPLQTRLFQNFCQEMGSDHHNLLLHTEIRWLSRGKVLDRLFELREEVKLFLEEQKKPKLSEWFHDEDWLLKLAYLTDMFTKLNETNLSLQGKNITIFQARDKIKALIKKLDFWIQCVEEDDFSCFPRLNQFLVENEVTATLHQDKIKEHLKSLKSELTKYFPNFTEDSEDAWIRDPFTVEKKPKSLRAIDYELLLEIKCSSDLQTRFNSMKIADFWISIEEEYGTMTKKAMRVLLPFSTTYLCETGFSAYTRTKDVFRNKLNAAPDIRIQLSDITPDLTAVMKGSMQKYHSSHH</sequence>
<proteinExistence type="predicted"/>
<evidence type="ECO:0000313" key="2">
    <source>
        <dbReference type="EMBL" id="CAG6664958.1"/>
    </source>
</evidence>
<dbReference type="AlphaFoldDB" id="A0A8D8S851"/>
<dbReference type="PANTHER" id="PTHR45913">
    <property type="entry name" value="EPM2A-INTERACTING PROTEIN 1"/>
    <property type="match status" value="1"/>
</dbReference>
<dbReference type="InterPro" id="IPR012337">
    <property type="entry name" value="RNaseH-like_sf"/>
</dbReference>
<dbReference type="EMBL" id="HBUF01576253">
    <property type="protein sequence ID" value="CAG6768443.1"/>
    <property type="molecule type" value="Transcribed_RNA"/>
</dbReference>
<reference evidence="2" key="1">
    <citation type="submission" date="2021-05" db="EMBL/GenBank/DDBJ databases">
        <authorList>
            <person name="Alioto T."/>
            <person name="Alioto T."/>
            <person name="Gomez Garrido J."/>
        </authorList>
    </citation>
    <scope>NUCLEOTIDE SEQUENCE</scope>
</reference>
<dbReference type="PANTHER" id="PTHR45913:SF19">
    <property type="entry name" value="LOW QUALITY PROTEIN: ZINC FINGER BED DOMAIN-CONTAINING PROTEIN 5-LIKE"/>
    <property type="match status" value="1"/>
</dbReference>
<accession>A0A8D8S851</accession>